<name>A0A841Q4H4_9BACI</name>
<dbReference type="AlphaFoldDB" id="A0A841Q4H4"/>
<comment type="caution">
    <text evidence="2">The sequence shown here is derived from an EMBL/GenBank/DDBJ whole genome shotgun (WGS) entry which is preliminary data.</text>
</comment>
<accession>A0A841Q4H4</accession>
<protein>
    <submittedName>
        <fullName evidence="2">Putative AlkP superfamily pyrophosphatase or phosphodiesterase</fullName>
    </submittedName>
</protein>
<organism evidence="2 3">
    <name type="scientific">Salirhabdus euzebyi</name>
    <dbReference type="NCBI Taxonomy" id="394506"/>
    <lineage>
        <taxon>Bacteria</taxon>
        <taxon>Bacillati</taxon>
        <taxon>Bacillota</taxon>
        <taxon>Bacilli</taxon>
        <taxon>Bacillales</taxon>
        <taxon>Bacillaceae</taxon>
        <taxon>Salirhabdus</taxon>
    </lineage>
</organism>
<dbReference type="Gene3D" id="3.40.720.10">
    <property type="entry name" value="Alkaline Phosphatase, subunit A"/>
    <property type="match status" value="1"/>
</dbReference>
<reference evidence="2 3" key="1">
    <citation type="submission" date="2020-08" db="EMBL/GenBank/DDBJ databases">
        <title>Genomic Encyclopedia of Type Strains, Phase IV (KMG-IV): sequencing the most valuable type-strain genomes for metagenomic binning, comparative biology and taxonomic classification.</title>
        <authorList>
            <person name="Goeker M."/>
        </authorList>
    </citation>
    <scope>NUCLEOTIDE SEQUENCE [LARGE SCALE GENOMIC DNA]</scope>
    <source>
        <strain evidence="2 3">DSM 19612</strain>
    </source>
</reference>
<dbReference type="Proteomes" id="UP000581688">
    <property type="component" value="Unassembled WGS sequence"/>
</dbReference>
<evidence type="ECO:0000256" key="1">
    <source>
        <dbReference type="SAM" id="Coils"/>
    </source>
</evidence>
<dbReference type="PANTHER" id="PTHR10151">
    <property type="entry name" value="ECTONUCLEOTIDE PYROPHOSPHATASE/PHOSPHODIESTERASE"/>
    <property type="match status" value="1"/>
</dbReference>
<sequence>MKKLMYILLIILIVTGIILFFKGRQPANQSLDEKKVNPVQKPVVLLMVDSLMEKPLLQVINEGRAPALQFLMEKGHLYPDVVSSYPTMSVSIDSTLLTGVYPEHHRVPGLVWFDEKNKELINYGSAREEILKLGYKNVIENSLFHLNHTHLSREVKTIHEELALQGFQSSTINALIYRGPEKTTITFPEALSNVDVLPEGYDIETPELFSYGAFAQFSPVNKNNNQIWEAYGFNDKFSTQELKYLMENNKLPAFTLAYFSDLDKEVHKSGAEKHLNAIEKVDIQLQELLNTYESWEEAIKDKVWIVMGDSGQADVHEAKEEGLINLHEIFHSFTIHRIAEPIKDEDQLVLALNERMAFIHRLDSTIQIEELVGKLQQDERIGFIAWKNNEGQNVVAGNNEERLVFQPNGPTIDPYEKSWTVEGNLALLDISVNDNTITYGNYPDALARLHSSLRSHQGNYLVVDAKPGYEFVAEGTPTHPGGGSHGSLHKQDAMVPMIVTGTDTKPLHMRMVDLKQWILQIINSK</sequence>
<keyword evidence="1" id="KW-0175">Coiled coil</keyword>
<dbReference type="InterPro" id="IPR002591">
    <property type="entry name" value="Phosphodiest/P_Trfase"/>
</dbReference>
<dbReference type="GO" id="GO:0016787">
    <property type="term" value="F:hydrolase activity"/>
    <property type="evidence" value="ECO:0007669"/>
    <property type="project" value="UniProtKB-ARBA"/>
</dbReference>
<dbReference type="InterPro" id="IPR017850">
    <property type="entry name" value="Alkaline_phosphatase_core_sf"/>
</dbReference>
<keyword evidence="3" id="KW-1185">Reference proteome</keyword>
<gene>
    <name evidence="2" type="ORF">HNQ94_001777</name>
</gene>
<evidence type="ECO:0000313" key="3">
    <source>
        <dbReference type="Proteomes" id="UP000581688"/>
    </source>
</evidence>
<dbReference type="Pfam" id="PF01663">
    <property type="entry name" value="Phosphodiest"/>
    <property type="match status" value="1"/>
</dbReference>
<dbReference type="PANTHER" id="PTHR10151:SF120">
    <property type="entry name" value="BIS(5'-ADENOSYL)-TRIPHOSPHATASE"/>
    <property type="match status" value="1"/>
</dbReference>
<dbReference type="RefSeq" id="WP_174495578.1">
    <property type="nucleotide sequence ID" value="NZ_CADDWK010000004.1"/>
</dbReference>
<proteinExistence type="predicted"/>
<dbReference type="SUPFAM" id="SSF53649">
    <property type="entry name" value="Alkaline phosphatase-like"/>
    <property type="match status" value="1"/>
</dbReference>
<evidence type="ECO:0000313" key="2">
    <source>
        <dbReference type="EMBL" id="MBB6453329.1"/>
    </source>
</evidence>
<dbReference type="EMBL" id="JACHGH010000004">
    <property type="protein sequence ID" value="MBB6453329.1"/>
    <property type="molecule type" value="Genomic_DNA"/>
</dbReference>
<feature type="coiled-coil region" evidence="1">
    <location>
        <begin position="271"/>
        <end position="298"/>
    </location>
</feature>